<comment type="subcellular location">
    <subcellularLocation>
        <location evidence="3">Cytoplasm</location>
    </subcellularLocation>
</comment>
<dbReference type="PANTHER" id="PTHR10695:SF46">
    <property type="entry name" value="BIFUNCTIONAL COENZYME A SYNTHASE-RELATED"/>
    <property type="match status" value="1"/>
</dbReference>
<evidence type="ECO:0000256" key="4">
    <source>
        <dbReference type="NCBIfam" id="TIGR00152"/>
    </source>
</evidence>
<evidence type="ECO:0000313" key="6">
    <source>
        <dbReference type="Proteomes" id="UP000662873"/>
    </source>
</evidence>
<dbReference type="Pfam" id="PF01121">
    <property type="entry name" value="CoaE"/>
    <property type="match status" value="1"/>
</dbReference>
<evidence type="ECO:0000256" key="3">
    <source>
        <dbReference type="HAMAP-Rule" id="MF_00376"/>
    </source>
</evidence>
<name>A0A809R861_9BACT</name>
<organism evidence="5 6">
    <name type="scientific">Candidatus Nitrosymbiomonas proteolyticus</name>
    <dbReference type="NCBI Taxonomy" id="2608984"/>
    <lineage>
        <taxon>Bacteria</taxon>
        <taxon>Bacillati</taxon>
        <taxon>Armatimonadota</taxon>
        <taxon>Armatimonadota incertae sedis</taxon>
        <taxon>Candidatus Nitrosymbiomonas</taxon>
    </lineage>
</organism>
<dbReference type="InterPro" id="IPR001977">
    <property type="entry name" value="Depp_CoAkinase"/>
</dbReference>
<dbReference type="EC" id="2.7.1.24" evidence="3 4"/>
<dbReference type="GO" id="GO:0004140">
    <property type="term" value="F:dephospho-CoA kinase activity"/>
    <property type="evidence" value="ECO:0007669"/>
    <property type="project" value="UniProtKB-UniRule"/>
</dbReference>
<dbReference type="CDD" id="cd02022">
    <property type="entry name" value="DPCK"/>
    <property type="match status" value="1"/>
</dbReference>
<comment type="similarity">
    <text evidence="3">Belongs to the CoaE family.</text>
</comment>
<evidence type="ECO:0000313" key="5">
    <source>
        <dbReference type="EMBL" id="BBO23649.1"/>
    </source>
</evidence>
<dbReference type="PANTHER" id="PTHR10695">
    <property type="entry name" value="DEPHOSPHO-COA KINASE-RELATED"/>
    <property type="match status" value="1"/>
</dbReference>
<dbReference type="UniPathway" id="UPA00241">
    <property type="reaction ID" value="UER00356"/>
</dbReference>
<protein>
    <recommendedName>
        <fullName evidence="3 4">Dephospho-CoA kinase</fullName>
        <ecNumber evidence="3 4">2.7.1.24</ecNumber>
    </recommendedName>
    <alternativeName>
        <fullName evidence="3">Dephosphocoenzyme A kinase</fullName>
    </alternativeName>
</protein>
<dbReference type="EMBL" id="AP021858">
    <property type="protein sequence ID" value="BBO23649.1"/>
    <property type="molecule type" value="Genomic_DNA"/>
</dbReference>
<dbReference type="InterPro" id="IPR027417">
    <property type="entry name" value="P-loop_NTPase"/>
</dbReference>
<dbReference type="Gene3D" id="3.40.50.300">
    <property type="entry name" value="P-loop containing nucleotide triphosphate hydrolases"/>
    <property type="match status" value="1"/>
</dbReference>
<dbReference type="GO" id="GO:0015937">
    <property type="term" value="P:coenzyme A biosynthetic process"/>
    <property type="evidence" value="ECO:0007669"/>
    <property type="project" value="UniProtKB-UniRule"/>
</dbReference>
<dbReference type="Proteomes" id="UP000662873">
    <property type="component" value="Chromosome"/>
</dbReference>
<keyword evidence="3" id="KW-0808">Transferase</keyword>
<dbReference type="AlphaFoldDB" id="A0A809R861"/>
<reference evidence="5" key="1">
    <citation type="journal article" name="DNA Res.">
        <title>The physiological potential of anammox bacteria as revealed by their core genome structure.</title>
        <authorList>
            <person name="Okubo T."/>
            <person name="Toyoda A."/>
            <person name="Fukuhara K."/>
            <person name="Uchiyama I."/>
            <person name="Harigaya Y."/>
            <person name="Kuroiwa M."/>
            <person name="Suzuki T."/>
            <person name="Murakami Y."/>
            <person name="Suwa Y."/>
            <person name="Takami H."/>
        </authorList>
    </citation>
    <scope>NUCLEOTIDE SEQUENCE</scope>
    <source>
        <strain evidence="5">317325-2</strain>
    </source>
</reference>
<dbReference type="NCBIfam" id="TIGR00152">
    <property type="entry name" value="dephospho-CoA kinase"/>
    <property type="match status" value="1"/>
</dbReference>
<dbReference type="SUPFAM" id="SSF52540">
    <property type="entry name" value="P-loop containing nucleoside triphosphate hydrolases"/>
    <property type="match status" value="1"/>
</dbReference>
<keyword evidence="2 3" id="KW-0067">ATP-binding</keyword>
<dbReference type="PROSITE" id="PS51219">
    <property type="entry name" value="DPCK"/>
    <property type="match status" value="1"/>
</dbReference>
<comment type="function">
    <text evidence="3">Catalyzes the phosphorylation of the 3'-hydroxyl group of dephosphocoenzyme A to form coenzyme A.</text>
</comment>
<dbReference type="GO" id="GO:0005524">
    <property type="term" value="F:ATP binding"/>
    <property type="evidence" value="ECO:0007669"/>
    <property type="project" value="UniProtKB-UniRule"/>
</dbReference>
<proteinExistence type="inferred from homology"/>
<dbReference type="KEGG" id="npy:NPRO_12440"/>
<feature type="binding site" evidence="3">
    <location>
        <begin position="16"/>
        <end position="21"/>
    </location>
    <ligand>
        <name>ATP</name>
        <dbReference type="ChEBI" id="CHEBI:30616"/>
    </ligand>
</feature>
<keyword evidence="3 5" id="KW-0418">Kinase</keyword>
<keyword evidence="3" id="KW-0963">Cytoplasm</keyword>
<gene>
    <name evidence="3" type="primary">coaE</name>
    <name evidence="5" type="ORF">NPRO_12440</name>
</gene>
<keyword evidence="3" id="KW-0173">Coenzyme A biosynthesis</keyword>
<evidence type="ECO:0000256" key="2">
    <source>
        <dbReference type="ARBA" id="ARBA00022840"/>
    </source>
</evidence>
<comment type="catalytic activity">
    <reaction evidence="3">
        <text>3'-dephospho-CoA + ATP = ADP + CoA + H(+)</text>
        <dbReference type="Rhea" id="RHEA:18245"/>
        <dbReference type="ChEBI" id="CHEBI:15378"/>
        <dbReference type="ChEBI" id="CHEBI:30616"/>
        <dbReference type="ChEBI" id="CHEBI:57287"/>
        <dbReference type="ChEBI" id="CHEBI:57328"/>
        <dbReference type="ChEBI" id="CHEBI:456216"/>
        <dbReference type="EC" id="2.7.1.24"/>
    </reaction>
</comment>
<accession>A0A809R861</accession>
<comment type="pathway">
    <text evidence="3">Cofactor biosynthesis; coenzyme A biosynthesis; CoA from (R)-pantothenate: step 5/5.</text>
</comment>
<sequence>MASGELPRIAITGGIAEGKTTVLGYLREMGIPTASADDVAAEVFADKATQARIAEIAELSMPLDRARLRARIAADPFARRNLNRLLHPLILDRLRKESAHFFEVPLLVETCLQREFDEIWVVTCGRAEQRRRLAERLGSELEVDAALSTQLPTEVKLCFADVVLRTNQAEPTVKANVAEHIHRIFR</sequence>
<dbReference type="GO" id="GO:0005737">
    <property type="term" value="C:cytoplasm"/>
    <property type="evidence" value="ECO:0007669"/>
    <property type="project" value="UniProtKB-SubCell"/>
</dbReference>
<evidence type="ECO:0000256" key="1">
    <source>
        <dbReference type="ARBA" id="ARBA00022741"/>
    </source>
</evidence>
<dbReference type="HAMAP" id="MF_00376">
    <property type="entry name" value="Dephospho_CoA_kinase"/>
    <property type="match status" value="1"/>
</dbReference>
<keyword evidence="1 3" id="KW-0547">Nucleotide-binding</keyword>